<protein>
    <submittedName>
        <fullName evidence="9">Cytosine permease</fullName>
    </submittedName>
    <submittedName>
        <fullName evidence="10">Nucleobase:cation symporter-1, NCS1 family</fullName>
    </submittedName>
</protein>
<dbReference type="PANTHER" id="PTHR31806:SF1">
    <property type="entry name" value="PURINE-CYTOSINE PERMEASE FCY2-RELATED"/>
    <property type="match status" value="1"/>
</dbReference>
<evidence type="ECO:0000256" key="8">
    <source>
        <dbReference type="SAM" id="Phobius"/>
    </source>
</evidence>
<proteinExistence type="inferred from homology"/>
<feature type="transmembrane region" description="Helical" evidence="8">
    <location>
        <begin position="439"/>
        <end position="462"/>
    </location>
</feature>
<evidence type="ECO:0000313" key="9">
    <source>
        <dbReference type="EMBL" id="MWC42104.1"/>
    </source>
</evidence>
<name>A0A1G7M971_9SPHN</name>
<feature type="transmembrane region" description="Helical" evidence="8">
    <location>
        <begin position="243"/>
        <end position="266"/>
    </location>
</feature>
<keyword evidence="4 8" id="KW-0812">Transmembrane</keyword>
<dbReference type="InterPro" id="IPR001248">
    <property type="entry name" value="Pur-cyt_permease"/>
</dbReference>
<evidence type="ECO:0000313" key="11">
    <source>
        <dbReference type="Proteomes" id="UP000323502"/>
    </source>
</evidence>
<dbReference type="Proteomes" id="UP000323502">
    <property type="component" value="Unassembled WGS sequence"/>
</dbReference>
<keyword evidence="11" id="KW-1185">Reference proteome</keyword>
<evidence type="ECO:0000256" key="3">
    <source>
        <dbReference type="ARBA" id="ARBA00022448"/>
    </source>
</evidence>
<evidence type="ECO:0000256" key="5">
    <source>
        <dbReference type="ARBA" id="ARBA00022989"/>
    </source>
</evidence>
<feature type="transmembrane region" description="Helical" evidence="8">
    <location>
        <begin position="65"/>
        <end position="85"/>
    </location>
</feature>
<dbReference type="Gene3D" id="1.10.4160.10">
    <property type="entry name" value="Hydantoin permease"/>
    <property type="match status" value="1"/>
</dbReference>
<keyword evidence="3 7" id="KW-0813">Transport</keyword>
<feature type="transmembrane region" description="Helical" evidence="8">
    <location>
        <begin position="355"/>
        <end position="376"/>
    </location>
</feature>
<reference evidence="9 12" key="2">
    <citation type="submission" date="2019-12" db="EMBL/GenBank/DDBJ databases">
        <authorList>
            <person name="Zheng J."/>
        </authorList>
    </citation>
    <scope>NUCLEOTIDE SEQUENCE [LARGE SCALE GENOMIC DNA]</scope>
    <source>
        <strain evidence="9 12">DSM 27347</strain>
    </source>
</reference>
<gene>
    <name evidence="9" type="ORF">GQR91_00295</name>
    <name evidence="10" type="ORF">SAMN05216557_104112</name>
</gene>
<dbReference type="GO" id="GO:0005886">
    <property type="term" value="C:plasma membrane"/>
    <property type="evidence" value="ECO:0007669"/>
    <property type="project" value="TreeGrafter"/>
</dbReference>
<dbReference type="RefSeq" id="WP_149682477.1">
    <property type="nucleotide sequence ID" value="NZ_FNBI01000004.1"/>
</dbReference>
<feature type="transmembrane region" description="Helical" evidence="8">
    <location>
        <begin position="203"/>
        <end position="223"/>
    </location>
</feature>
<dbReference type="InterPro" id="IPR026030">
    <property type="entry name" value="Pur-cyt_permease_Fcy2/21/22"/>
</dbReference>
<dbReference type="GO" id="GO:0022857">
    <property type="term" value="F:transmembrane transporter activity"/>
    <property type="evidence" value="ECO:0007669"/>
    <property type="project" value="InterPro"/>
</dbReference>
<keyword evidence="5 8" id="KW-1133">Transmembrane helix</keyword>
<dbReference type="AlphaFoldDB" id="A0A1G7M971"/>
<accession>A0A1G7M971</accession>
<sequence length="481" mass="50029">MATPGEATGGGETRSAIEENSIGFVPLDQRQGRVRDLFTLWFTTNIAPLPVVTGAMAIQVFGLSLGWSISAIILGHLVGAAVLGACSAQGPQMGLAQMIQSRGQFGRYGALLVVTFATLLYVGFFTSNIVLAARSVHALSPGIGLPLGAVLCAIAAAAIGILGYNVIHLLNRIGMWFMGLGLLYAAIRLTGALPDGVLWRGGFSMVGWLSTFSLGAVWHISYACYTSDYSRYLPPSVGVRGPFLASFAGAALGAAASFLLGALAVAGAAANADPMTQVGQAVGVLGPVLMLLFVLNIVSHNALNIYGAVLSLITMAQTFVVSWMPGRRARVMLSVLVLGGCLTVATLSADTFVPRFIGFVIGLMVVLAPWATINILDFYVIRKGRYDIASFFEADGGIYGRLNGKAAAAYLAGIAVQLPFLTSALYTGPLAKALGGLDIGWLIAPIVTGGVYLALLGGRAAVPPRADDHRRHTALNPSTSA</sequence>
<feature type="transmembrane region" description="Helical" evidence="8">
    <location>
        <begin position="278"/>
        <end position="299"/>
    </location>
</feature>
<evidence type="ECO:0000256" key="6">
    <source>
        <dbReference type="ARBA" id="ARBA00023136"/>
    </source>
</evidence>
<evidence type="ECO:0000256" key="7">
    <source>
        <dbReference type="PIRNR" id="PIRNR002744"/>
    </source>
</evidence>
<feature type="transmembrane region" description="Helical" evidence="8">
    <location>
        <begin position="305"/>
        <end position="324"/>
    </location>
</feature>
<feature type="transmembrane region" description="Helical" evidence="8">
    <location>
        <begin position="173"/>
        <end position="191"/>
    </location>
</feature>
<evidence type="ECO:0000256" key="1">
    <source>
        <dbReference type="ARBA" id="ARBA00004141"/>
    </source>
</evidence>
<reference evidence="10 11" key="1">
    <citation type="submission" date="2016-10" db="EMBL/GenBank/DDBJ databases">
        <authorList>
            <person name="Varghese N."/>
            <person name="Submissions S."/>
        </authorList>
    </citation>
    <scope>NUCLEOTIDE SEQUENCE [LARGE SCALE GENOMIC DNA]</scope>
    <source>
        <strain evidence="10 11">S7-754</strain>
    </source>
</reference>
<dbReference type="EMBL" id="FNBI01000004">
    <property type="protein sequence ID" value="SDF58277.1"/>
    <property type="molecule type" value="Genomic_DNA"/>
</dbReference>
<evidence type="ECO:0000313" key="12">
    <source>
        <dbReference type="Proteomes" id="UP000436801"/>
    </source>
</evidence>
<dbReference type="Proteomes" id="UP000436801">
    <property type="component" value="Unassembled WGS sequence"/>
</dbReference>
<evidence type="ECO:0000256" key="2">
    <source>
        <dbReference type="ARBA" id="ARBA00008974"/>
    </source>
</evidence>
<feature type="transmembrane region" description="Helical" evidence="8">
    <location>
        <begin position="38"/>
        <end position="58"/>
    </location>
</feature>
<evidence type="ECO:0000256" key="4">
    <source>
        <dbReference type="ARBA" id="ARBA00022692"/>
    </source>
</evidence>
<dbReference type="PIRSF" id="PIRSF002744">
    <property type="entry name" value="Pur-cyt_permease"/>
    <property type="match status" value="1"/>
</dbReference>
<feature type="transmembrane region" description="Helical" evidence="8">
    <location>
        <begin position="143"/>
        <end position="167"/>
    </location>
</feature>
<feature type="transmembrane region" description="Helical" evidence="8">
    <location>
        <begin position="105"/>
        <end position="131"/>
    </location>
</feature>
<comment type="subcellular location">
    <subcellularLocation>
        <location evidence="1">Membrane</location>
        <topology evidence="1">Multi-pass membrane protein</topology>
    </subcellularLocation>
</comment>
<dbReference type="EMBL" id="WSUT01000001">
    <property type="protein sequence ID" value="MWC42104.1"/>
    <property type="molecule type" value="Genomic_DNA"/>
</dbReference>
<dbReference type="Pfam" id="PF02133">
    <property type="entry name" value="Transp_cyt_pur"/>
    <property type="match status" value="1"/>
</dbReference>
<organism evidence="10 11">
    <name type="scientific">Sphingomonas carotinifaciens</name>
    <dbReference type="NCBI Taxonomy" id="1166323"/>
    <lineage>
        <taxon>Bacteria</taxon>
        <taxon>Pseudomonadati</taxon>
        <taxon>Pseudomonadota</taxon>
        <taxon>Alphaproteobacteria</taxon>
        <taxon>Sphingomonadales</taxon>
        <taxon>Sphingomonadaceae</taxon>
        <taxon>Sphingomonas</taxon>
    </lineage>
</organism>
<keyword evidence="6 7" id="KW-0472">Membrane</keyword>
<dbReference type="OrthoDB" id="9809167at2"/>
<comment type="similarity">
    <text evidence="2 7">Belongs to the purine-cytosine permease (2.A.39) family.</text>
</comment>
<feature type="transmembrane region" description="Helical" evidence="8">
    <location>
        <begin position="407"/>
        <end position="427"/>
    </location>
</feature>
<evidence type="ECO:0000313" key="10">
    <source>
        <dbReference type="EMBL" id="SDF58277.1"/>
    </source>
</evidence>
<dbReference type="PANTHER" id="PTHR31806">
    <property type="entry name" value="PURINE-CYTOSINE PERMEASE FCY2-RELATED"/>
    <property type="match status" value="1"/>
</dbReference>